<keyword evidence="3" id="KW-1185">Reference proteome</keyword>
<proteinExistence type="predicted"/>
<evidence type="ECO:0000313" key="3">
    <source>
        <dbReference type="Proteomes" id="UP001139031"/>
    </source>
</evidence>
<dbReference type="RefSeq" id="WP_224197002.1">
    <property type="nucleotide sequence ID" value="NZ_JAIRAU010000056.1"/>
</dbReference>
<evidence type="ECO:0008006" key="4">
    <source>
        <dbReference type="Google" id="ProtNLM"/>
    </source>
</evidence>
<evidence type="ECO:0000256" key="1">
    <source>
        <dbReference type="SAM" id="SignalP"/>
    </source>
</evidence>
<gene>
    <name evidence="2" type="ORF">K7C98_39010</name>
</gene>
<dbReference type="Proteomes" id="UP001139031">
    <property type="component" value="Unassembled WGS sequence"/>
</dbReference>
<protein>
    <recommendedName>
        <fullName evidence="4">Lipoprotein</fullName>
    </recommendedName>
</protein>
<feature type="chain" id="PRO_5045640127" description="Lipoprotein" evidence="1">
    <location>
        <begin position="24"/>
        <end position="136"/>
    </location>
</feature>
<feature type="signal peptide" evidence="1">
    <location>
        <begin position="1"/>
        <end position="23"/>
    </location>
</feature>
<accession>A0ABS7U4Q8</accession>
<dbReference type="EMBL" id="JAIRAU010000056">
    <property type="protein sequence ID" value="MBZ5715261.1"/>
    <property type="molecule type" value="Genomic_DNA"/>
</dbReference>
<name>A0ABS7U4Q8_9BACT</name>
<evidence type="ECO:0000313" key="2">
    <source>
        <dbReference type="EMBL" id="MBZ5715261.1"/>
    </source>
</evidence>
<comment type="caution">
    <text evidence="2">The sequence shown here is derived from an EMBL/GenBank/DDBJ whole genome shotgun (WGS) entry which is preliminary data.</text>
</comment>
<reference evidence="2" key="1">
    <citation type="submission" date="2021-08" db="EMBL/GenBank/DDBJ databases">
        <authorList>
            <person name="Stevens D.C."/>
        </authorList>
    </citation>
    <scope>NUCLEOTIDE SEQUENCE</scope>
    <source>
        <strain evidence="2">DSM 53165</strain>
    </source>
</reference>
<sequence>MRMQTRPTFFALVLALAFLPQLACDDDPPDTCDGPLAARSVPLFAPCGDPKFGEPDPCEAGICVNGFCSEPCAEDDDCQTWDGIAGRCDQAEGACWYPCQPAAGSTAAADATCPVIGDLTLECGRFICEATVPCPS</sequence>
<organism evidence="2 3">
    <name type="scientific">Nannocystis pusilla</name>
    <dbReference type="NCBI Taxonomy" id="889268"/>
    <lineage>
        <taxon>Bacteria</taxon>
        <taxon>Pseudomonadati</taxon>
        <taxon>Myxococcota</taxon>
        <taxon>Polyangia</taxon>
        <taxon>Nannocystales</taxon>
        <taxon>Nannocystaceae</taxon>
        <taxon>Nannocystis</taxon>
    </lineage>
</organism>
<keyword evidence="1" id="KW-0732">Signal</keyword>